<evidence type="ECO:0000259" key="5">
    <source>
        <dbReference type="PROSITE" id="PS51898"/>
    </source>
</evidence>
<evidence type="ECO:0000256" key="2">
    <source>
        <dbReference type="ARBA" id="ARBA00023125"/>
    </source>
</evidence>
<evidence type="ECO:0000313" key="7">
    <source>
        <dbReference type="EMBL" id="RCW44272.1"/>
    </source>
</evidence>
<dbReference type="InterPro" id="IPR050090">
    <property type="entry name" value="Tyrosine_recombinase_XerCD"/>
</dbReference>
<dbReference type="Pfam" id="PF00589">
    <property type="entry name" value="Phage_integrase"/>
    <property type="match status" value="1"/>
</dbReference>
<keyword evidence="2 4" id="KW-0238">DNA-binding</keyword>
<dbReference type="GO" id="GO:0006310">
    <property type="term" value="P:DNA recombination"/>
    <property type="evidence" value="ECO:0007669"/>
    <property type="project" value="UniProtKB-KW"/>
</dbReference>
<keyword evidence="3" id="KW-0233">DNA recombination</keyword>
<keyword evidence="8" id="KW-1185">Reference proteome</keyword>
<dbReference type="Gene3D" id="1.10.150.130">
    <property type="match status" value="1"/>
</dbReference>
<dbReference type="PROSITE" id="PS51900">
    <property type="entry name" value="CB"/>
    <property type="match status" value="1"/>
</dbReference>
<dbReference type="RefSeq" id="WP_114381819.1">
    <property type="nucleotide sequence ID" value="NZ_QPJD01000012.1"/>
</dbReference>
<gene>
    <name evidence="7" type="ORF">DFP97_112136</name>
</gene>
<feature type="domain" description="Core-binding (CB)" evidence="6">
    <location>
        <begin position="62"/>
        <end position="145"/>
    </location>
</feature>
<dbReference type="Gene3D" id="1.10.443.10">
    <property type="entry name" value="Intergrase catalytic core"/>
    <property type="match status" value="1"/>
</dbReference>
<dbReference type="PROSITE" id="PS51898">
    <property type="entry name" value="TYR_RECOMBINASE"/>
    <property type="match status" value="1"/>
</dbReference>
<protein>
    <submittedName>
        <fullName evidence="7">Site-specific recombinase XerD</fullName>
    </submittedName>
</protein>
<dbReference type="InterPro" id="IPR010998">
    <property type="entry name" value="Integrase_recombinase_N"/>
</dbReference>
<evidence type="ECO:0000313" key="8">
    <source>
        <dbReference type="Proteomes" id="UP000252415"/>
    </source>
</evidence>
<evidence type="ECO:0000256" key="1">
    <source>
        <dbReference type="ARBA" id="ARBA00008857"/>
    </source>
</evidence>
<sequence>MASIKKDGDSWLFVLDLPRDPVTNKRRQAKRRGFKTKKDAQAAAAALLHELTKGTHIEETDMSFEAFSKVWISDYAHLGGVKESTVRARNNEVLILLRYFNQIPIKNITKKMYQTAITDMKKSGLADNTISGVHGAGRMIFKRAMEQDLIKADPTQFTRLPRTVTTVDDLENRVDIPKYLEKEELALFLKTALEKGFDGDYETFLTLAYTGMRIGEFVVLRESDINFEESTISITKTYYNPTNNMVNYKLQTPKTKKSTRVIEVDQMVTNAIKSYVSKTKELKMAYRTTYYDKGYIMPSKDKHMGYPKTIKHYATRMNRLLKLAGLNEALTPHSLRHTHTSLLAEAGVPLQEIMDRLGHKDDDTTKQVYLHVTKTRKKEASQKFGELMRNL</sequence>
<name>A0A368VXJ1_9BACL</name>
<organism evidence="7 8">
    <name type="scientific">Paenibacillus prosopidis</name>
    <dbReference type="NCBI Taxonomy" id="630520"/>
    <lineage>
        <taxon>Bacteria</taxon>
        <taxon>Bacillati</taxon>
        <taxon>Bacillota</taxon>
        <taxon>Bacilli</taxon>
        <taxon>Bacillales</taxon>
        <taxon>Paenibacillaceae</taxon>
        <taxon>Paenibacillus</taxon>
    </lineage>
</organism>
<proteinExistence type="inferred from homology"/>
<dbReference type="InterPro" id="IPR013762">
    <property type="entry name" value="Integrase-like_cat_sf"/>
</dbReference>
<evidence type="ECO:0000256" key="4">
    <source>
        <dbReference type="PROSITE-ProRule" id="PRU01248"/>
    </source>
</evidence>
<comment type="similarity">
    <text evidence="1">Belongs to the 'phage' integrase family.</text>
</comment>
<accession>A0A368VXJ1</accession>
<dbReference type="InterPro" id="IPR028259">
    <property type="entry name" value="AP2-like_int_N"/>
</dbReference>
<dbReference type="InterPro" id="IPR002104">
    <property type="entry name" value="Integrase_catalytic"/>
</dbReference>
<evidence type="ECO:0000256" key="3">
    <source>
        <dbReference type="ARBA" id="ARBA00023172"/>
    </source>
</evidence>
<evidence type="ECO:0000259" key="6">
    <source>
        <dbReference type="PROSITE" id="PS51900"/>
    </source>
</evidence>
<dbReference type="Proteomes" id="UP000252415">
    <property type="component" value="Unassembled WGS sequence"/>
</dbReference>
<comment type="caution">
    <text evidence="7">The sequence shown here is derived from an EMBL/GenBank/DDBJ whole genome shotgun (WGS) entry which is preliminary data.</text>
</comment>
<feature type="domain" description="Tyr recombinase" evidence="5">
    <location>
        <begin position="175"/>
        <end position="382"/>
    </location>
</feature>
<dbReference type="AlphaFoldDB" id="A0A368VXJ1"/>
<dbReference type="GO" id="GO:0003677">
    <property type="term" value="F:DNA binding"/>
    <property type="evidence" value="ECO:0007669"/>
    <property type="project" value="UniProtKB-UniRule"/>
</dbReference>
<dbReference type="InterPro" id="IPR011010">
    <property type="entry name" value="DNA_brk_join_enz"/>
</dbReference>
<dbReference type="GO" id="GO:0015074">
    <property type="term" value="P:DNA integration"/>
    <property type="evidence" value="ECO:0007669"/>
    <property type="project" value="InterPro"/>
</dbReference>
<dbReference type="PANTHER" id="PTHR30349">
    <property type="entry name" value="PHAGE INTEGRASE-RELATED"/>
    <property type="match status" value="1"/>
</dbReference>
<reference evidence="7 8" key="1">
    <citation type="submission" date="2018-07" db="EMBL/GenBank/DDBJ databases">
        <title>Genomic Encyclopedia of Type Strains, Phase III (KMG-III): the genomes of soil and plant-associated and newly described type strains.</title>
        <authorList>
            <person name="Whitman W."/>
        </authorList>
    </citation>
    <scope>NUCLEOTIDE SEQUENCE [LARGE SCALE GENOMIC DNA]</scope>
    <source>
        <strain evidence="7 8">CECT 7506</strain>
    </source>
</reference>
<dbReference type="EMBL" id="QPJD01000012">
    <property type="protein sequence ID" value="RCW44272.1"/>
    <property type="molecule type" value="Genomic_DNA"/>
</dbReference>
<dbReference type="CDD" id="cd01189">
    <property type="entry name" value="INT_ICEBs1_C_like"/>
    <property type="match status" value="1"/>
</dbReference>
<dbReference type="OrthoDB" id="9803188at2"/>
<dbReference type="InterPro" id="IPR044068">
    <property type="entry name" value="CB"/>
</dbReference>
<dbReference type="Pfam" id="PF14657">
    <property type="entry name" value="Arm-DNA-bind_4"/>
    <property type="match status" value="1"/>
</dbReference>
<dbReference type="SUPFAM" id="SSF56349">
    <property type="entry name" value="DNA breaking-rejoining enzymes"/>
    <property type="match status" value="1"/>
</dbReference>
<dbReference type="PANTHER" id="PTHR30349:SF64">
    <property type="entry name" value="PROPHAGE INTEGRASE INTD-RELATED"/>
    <property type="match status" value="1"/>
</dbReference>